<dbReference type="PROSITE" id="PS51450">
    <property type="entry name" value="LRR"/>
    <property type="match status" value="1"/>
</dbReference>
<dbReference type="InterPro" id="IPR032675">
    <property type="entry name" value="LRR_dom_sf"/>
</dbReference>
<feature type="coiled-coil region" evidence="2">
    <location>
        <begin position="737"/>
        <end position="771"/>
    </location>
</feature>
<protein>
    <submittedName>
        <fullName evidence="4">Uncharacterized protein</fullName>
    </submittedName>
</protein>
<feature type="coiled-coil region" evidence="2">
    <location>
        <begin position="264"/>
        <end position="291"/>
    </location>
</feature>
<dbReference type="AlphaFoldDB" id="A0AAV1HWR5"/>
<accession>A0AAV1HWR5</accession>
<keyword evidence="2" id="KW-0175">Coiled coil</keyword>
<dbReference type="Gene3D" id="3.80.10.10">
    <property type="entry name" value="Ribonuclease Inhibitor"/>
    <property type="match status" value="1"/>
</dbReference>
<proteinExistence type="predicted"/>
<dbReference type="InterPro" id="IPR001611">
    <property type="entry name" value="Leu-rich_rpt"/>
</dbReference>
<sequence length="853" mass="92267">MFTQALQTLDLRGNVMNSLRELAFLASLPSLRELQLAGVDSGNSVCDAPGYRSAVAEALPQLQVLDGQPLAGERACLAAEHRPAVQHLAELQLQAYEPQRHDSIIEQQHLAAACSVEAVEGAPEQAQTWPVPIIFLQGTAPAGSDRVLGMQQLSEVPRLPSSDAVQNLADRLAQRLAQSGAAPPGQPSSGAARQEQRWASLEARVAALQSGQLGGPVQAHRSQAPPSQSLHGGEENETRDTVQMQSAGRHGSRCSIAQVDPHKVQELQRNAEDLRAELDAVRAEMGRAAQQAQAACQDNAKNICRIQTEAEAQVAGVKRQASKALKHMHEKLLAAAKLREELQSKVEEAAEEKLELSRELTSLRARLSAVTLQAQQREAKAQAAERAADVAERAEQHAAPLEAARQEIIAMKEQLTQAEASTACRSISVVHLSLQAEQQASRQELQRQHSALRTAEQQALEEQSIQSNLRQQVTGWQASAAEASKALAELKQQQAASAQQHASLQARLIEAERRAEERKTAYDSLAEQQQSCQDSLAQVRAELAQCQADAAKRSAAAAVAVAALQQALFAAEADYKSSIQASHASERGNEMKILQQKIAQLADTDVSLTRDLEAECNGRKEKEAALSQLADVAQRQKACIAALHKERAELAARSADPAQVAALRNEAAALQRRLMDLNALKAQLAEERERSAALEADQREAREAARKQQTAARREGEHLREHLAAAEAAAEVAARKTSDLAAQLQAAEAKLRQAEQGERELQAALGAAQQDAVEAATSAARADKELRAQQSMSAQHQRLLRQAIAHAQEAEEHDRAMDALESALEDARSAARSKEQKLVIATKEMKARPLRIL</sequence>
<comment type="caution">
    <text evidence="4">The sequence shown here is derived from an EMBL/GenBank/DDBJ whole genome shotgun (WGS) entry which is preliminary data.</text>
</comment>
<gene>
    <name evidence="4" type="ORF">CVIRNUC_001715</name>
</gene>
<evidence type="ECO:0000313" key="5">
    <source>
        <dbReference type="Proteomes" id="UP001314263"/>
    </source>
</evidence>
<name>A0AAV1HWR5_9CHLO</name>
<reference evidence="4 5" key="1">
    <citation type="submission" date="2023-10" db="EMBL/GenBank/DDBJ databases">
        <authorList>
            <person name="Maclean D."/>
            <person name="Macfadyen A."/>
        </authorList>
    </citation>
    <scope>NUCLEOTIDE SEQUENCE [LARGE SCALE GENOMIC DNA]</scope>
</reference>
<feature type="coiled-coil region" evidence="2">
    <location>
        <begin position="810"/>
        <end position="844"/>
    </location>
</feature>
<feature type="coiled-coil region" evidence="2">
    <location>
        <begin position="332"/>
        <end position="528"/>
    </location>
</feature>
<dbReference type="EMBL" id="CAUYUE010000002">
    <property type="protein sequence ID" value="CAK0746744.1"/>
    <property type="molecule type" value="Genomic_DNA"/>
</dbReference>
<evidence type="ECO:0000256" key="1">
    <source>
        <dbReference type="ARBA" id="ARBA00004430"/>
    </source>
</evidence>
<comment type="subcellular location">
    <subcellularLocation>
        <location evidence="1">Cytoplasm</location>
        <location evidence="1">Cytoskeleton</location>
        <location evidence="1">Cilium axoneme</location>
    </subcellularLocation>
</comment>
<feature type="region of interest" description="Disordered" evidence="3">
    <location>
        <begin position="212"/>
        <end position="260"/>
    </location>
</feature>
<keyword evidence="5" id="KW-1185">Reference proteome</keyword>
<feature type="compositionally biased region" description="Low complexity" evidence="3">
    <location>
        <begin position="177"/>
        <end position="192"/>
    </location>
</feature>
<feature type="compositionally biased region" description="Polar residues" evidence="3">
    <location>
        <begin position="220"/>
        <end position="230"/>
    </location>
</feature>
<dbReference type="SUPFAM" id="SSF52058">
    <property type="entry name" value="L domain-like"/>
    <property type="match status" value="1"/>
</dbReference>
<feature type="region of interest" description="Disordered" evidence="3">
    <location>
        <begin position="691"/>
        <end position="720"/>
    </location>
</feature>
<evidence type="ECO:0000256" key="2">
    <source>
        <dbReference type="SAM" id="Coils"/>
    </source>
</evidence>
<organism evidence="4 5">
    <name type="scientific">Coccomyxa viridis</name>
    <dbReference type="NCBI Taxonomy" id="1274662"/>
    <lineage>
        <taxon>Eukaryota</taxon>
        <taxon>Viridiplantae</taxon>
        <taxon>Chlorophyta</taxon>
        <taxon>core chlorophytes</taxon>
        <taxon>Trebouxiophyceae</taxon>
        <taxon>Trebouxiophyceae incertae sedis</taxon>
        <taxon>Coccomyxaceae</taxon>
        <taxon>Coccomyxa</taxon>
    </lineage>
</organism>
<evidence type="ECO:0000256" key="3">
    <source>
        <dbReference type="SAM" id="MobiDB-lite"/>
    </source>
</evidence>
<evidence type="ECO:0000313" key="4">
    <source>
        <dbReference type="EMBL" id="CAK0746744.1"/>
    </source>
</evidence>
<feature type="region of interest" description="Disordered" evidence="3">
    <location>
        <begin position="176"/>
        <end position="198"/>
    </location>
</feature>
<dbReference type="Proteomes" id="UP001314263">
    <property type="component" value="Unassembled WGS sequence"/>
</dbReference>
<dbReference type="GO" id="GO:0005930">
    <property type="term" value="C:axoneme"/>
    <property type="evidence" value="ECO:0007669"/>
    <property type="project" value="UniProtKB-SubCell"/>
</dbReference>